<feature type="domain" description="CAAX prenyl protease 2/Lysostaphin resistance protein A-like" evidence="2">
    <location>
        <begin position="129"/>
        <end position="218"/>
    </location>
</feature>
<protein>
    <recommendedName>
        <fullName evidence="2">CAAX prenyl protease 2/Lysostaphin resistance protein A-like domain-containing protein</fullName>
    </recommendedName>
</protein>
<organism evidence="3">
    <name type="scientific">marine metagenome</name>
    <dbReference type="NCBI Taxonomy" id="408172"/>
    <lineage>
        <taxon>unclassified sequences</taxon>
        <taxon>metagenomes</taxon>
        <taxon>ecological metagenomes</taxon>
    </lineage>
</organism>
<feature type="transmembrane region" description="Helical" evidence="1">
    <location>
        <begin position="239"/>
        <end position="258"/>
    </location>
</feature>
<keyword evidence="1" id="KW-0812">Transmembrane</keyword>
<dbReference type="EMBL" id="UINC01032975">
    <property type="protein sequence ID" value="SVB21516.1"/>
    <property type="molecule type" value="Genomic_DNA"/>
</dbReference>
<evidence type="ECO:0000256" key="1">
    <source>
        <dbReference type="SAM" id="Phobius"/>
    </source>
</evidence>
<dbReference type="InterPro" id="IPR003675">
    <property type="entry name" value="Rce1/LyrA-like_dom"/>
</dbReference>
<dbReference type="PANTHER" id="PTHR36435">
    <property type="entry name" value="SLR1288 PROTEIN"/>
    <property type="match status" value="1"/>
</dbReference>
<dbReference type="Pfam" id="PF02517">
    <property type="entry name" value="Rce1-like"/>
    <property type="match status" value="1"/>
</dbReference>
<gene>
    <name evidence="3" type="ORF">METZ01_LOCUS174370</name>
</gene>
<feature type="transmembrane region" description="Helical" evidence="1">
    <location>
        <begin position="42"/>
        <end position="63"/>
    </location>
</feature>
<sequence>MNNALTIRTAFSIVILSILSAFLAGGLVMGIATSFPDSPKKIYTYISFFIGQGFMLVPLGYFLISQQQPILKILRLRKVSRHIIVNTLLFGSGILILSDELDRLIQVFIPAPDYIVDMSSLMHPETVAGFIVFIIAVVMVAPFGEEILFRGFLQQFLEKHWKDSTKAVLITSLFFAMIHLNPYWMIQIYFLGLILGFLAWRTESVVPSLILHGLNNAMAIILSFSIGESNSLYTWNGHVSPWILLLAIGLIFFGFKGINQRKV</sequence>
<feature type="transmembrane region" description="Helical" evidence="1">
    <location>
        <begin position="121"/>
        <end position="143"/>
    </location>
</feature>
<evidence type="ECO:0000259" key="2">
    <source>
        <dbReference type="Pfam" id="PF02517"/>
    </source>
</evidence>
<evidence type="ECO:0000313" key="3">
    <source>
        <dbReference type="EMBL" id="SVB21516.1"/>
    </source>
</evidence>
<dbReference type="GO" id="GO:0080120">
    <property type="term" value="P:CAAX-box protein maturation"/>
    <property type="evidence" value="ECO:0007669"/>
    <property type="project" value="UniProtKB-ARBA"/>
</dbReference>
<dbReference type="PANTHER" id="PTHR36435:SF1">
    <property type="entry name" value="CAAX AMINO TERMINAL PROTEASE FAMILY PROTEIN"/>
    <property type="match status" value="1"/>
</dbReference>
<proteinExistence type="predicted"/>
<feature type="transmembrane region" description="Helical" evidence="1">
    <location>
        <begin position="12"/>
        <end position="36"/>
    </location>
</feature>
<keyword evidence="1" id="KW-1133">Transmembrane helix</keyword>
<dbReference type="GO" id="GO:0004175">
    <property type="term" value="F:endopeptidase activity"/>
    <property type="evidence" value="ECO:0007669"/>
    <property type="project" value="UniProtKB-ARBA"/>
</dbReference>
<dbReference type="AlphaFoldDB" id="A0A382C630"/>
<accession>A0A382C630</accession>
<feature type="transmembrane region" description="Helical" evidence="1">
    <location>
        <begin position="209"/>
        <end position="227"/>
    </location>
</feature>
<name>A0A382C630_9ZZZZ</name>
<feature type="transmembrane region" description="Helical" evidence="1">
    <location>
        <begin position="186"/>
        <end position="202"/>
    </location>
</feature>
<reference evidence="3" key="1">
    <citation type="submission" date="2018-05" db="EMBL/GenBank/DDBJ databases">
        <authorList>
            <person name="Lanie J.A."/>
            <person name="Ng W.-L."/>
            <person name="Kazmierczak K.M."/>
            <person name="Andrzejewski T.M."/>
            <person name="Davidsen T.M."/>
            <person name="Wayne K.J."/>
            <person name="Tettelin H."/>
            <person name="Glass J.I."/>
            <person name="Rusch D."/>
            <person name="Podicherti R."/>
            <person name="Tsui H.-C.T."/>
            <person name="Winkler M.E."/>
        </authorList>
    </citation>
    <scope>NUCLEOTIDE SEQUENCE</scope>
</reference>
<keyword evidence="1" id="KW-0472">Membrane</keyword>
<dbReference type="InterPro" id="IPR052710">
    <property type="entry name" value="CAAX_protease"/>
</dbReference>